<keyword evidence="2" id="KW-1185">Reference proteome</keyword>
<sequence>MAVVGNYWLLLGPEGVTEAHKELLLTHRVATLRLINQELAKMKGFPSEELIGAIVVMAAGDPDHFLKQAHSRQSKFQSPLAKAQLLHILGHESLTSAHHLALWRLLHLKGAPWENYQDFGLAEICELLCIIHASIIGEKPGFPAINRSQQAFFSGKYDTGDATKDLRLEITRALPSKVAMSLLELSFLPSKPAMMDVIALMRRLNLALDQFHRGGRDTPDFADIIQARNGIQHRILSLPQDPKGISPAGTYLYKLCRLCLLIYSNMIVFPLPPSSGVGSRYVTALKTLVVEESQKHLFPRKSSDFRLLLWAVVLGGISDGSDVHRSWFLRQYCWVASDIGVVSWQQLETHLTSFLWLDFVLNKEAVGFWAESRMRSAPIILP</sequence>
<comment type="caution">
    <text evidence="1">The sequence shown here is derived from an EMBL/GenBank/DDBJ whole genome shotgun (WGS) entry which is preliminary data.</text>
</comment>
<evidence type="ECO:0000313" key="2">
    <source>
        <dbReference type="Proteomes" id="UP001358417"/>
    </source>
</evidence>
<name>A0AAV9MW40_9EURO</name>
<protein>
    <recommendedName>
        <fullName evidence="3">Transcription factor domain-containing protein</fullName>
    </recommendedName>
</protein>
<dbReference type="AlphaFoldDB" id="A0AAV9MW40"/>
<organism evidence="1 2">
    <name type="scientific">Exophiala bonariae</name>
    <dbReference type="NCBI Taxonomy" id="1690606"/>
    <lineage>
        <taxon>Eukaryota</taxon>
        <taxon>Fungi</taxon>
        <taxon>Dikarya</taxon>
        <taxon>Ascomycota</taxon>
        <taxon>Pezizomycotina</taxon>
        <taxon>Eurotiomycetes</taxon>
        <taxon>Chaetothyriomycetidae</taxon>
        <taxon>Chaetothyriales</taxon>
        <taxon>Herpotrichiellaceae</taxon>
        <taxon>Exophiala</taxon>
    </lineage>
</organism>
<dbReference type="GeneID" id="89977006"/>
<proteinExistence type="predicted"/>
<dbReference type="PANTHER" id="PTHR37540:SF5">
    <property type="entry name" value="TRANSCRIPTION FACTOR DOMAIN-CONTAINING PROTEIN"/>
    <property type="match status" value="1"/>
</dbReference>
<gene>
    <name evidence="1" type="ORF">LTR84_008844</name>
</gene>
<evidence type="ECO:0000313" key="1">
    <source>
        <dbReference type="EMBL" id="KAK5045752.1"/>
    </source>
</evidence>
<reference evidence="1 2" key="1">
    <citation type="submission" date="2023-08" db="EMBL/GenBank/DDBJ databases">
        <title>Black Yeasts Isolated from many extreme environments.</title>
        <authorList>
            <person name="Coleine C."/>
            <person name="Stajich J.E."/>
            <person name="Selbmann L."/>
        </authorList>
    </citation>
    <scope>NUCLEOTIDE SEQUENCE [LARGE SCALE GENOMIC DNA]</scope>
    <source>
        <strain evidence="1 2">CCFEE 5792</strain>
    </source>
</reference>
<dbReference type="PANTHER" id="PTHR37540">
    <property type="entry name" value="TRANSCRIPTION FACTOR (ACR-2), PUTATIVE-RELATED-RELATED"/>
    <property type="match status" value="1"/>
</dbReference>
<dbReference type="Proteomes" id="UP001358417">
    <property type="component" value="Unassembled WGS sequence"/>
</dbReference>
<dbReference type="EMBL" id="JAVRRD010000034">
    <property type="protein sequence ID" value="KAK5045752.1"/>
    <property type="molecule type" value="Genomic_DNA"/>
</dbReference>
<evidence type="ECO:0008006" key="3">
    <source>
        <dbReference type="Google" id="ProtNLM"/>
    </source>
</evidence>
<accession>A0AAV9MW40</accession>
<dbReference type="RefSeq" id="XP_064701363.1">
    <property type="nucleotide sequence ID" value="XM_064852388.1"/>
</dbReference>